<dbReference type="Proteomes" id="UP000317378">
    <property type="component" value="Unassembled WGS sequence"/>
</dbReference>
<evidence type="ECO:0000256" key="1">
    <source>
        <dbReference type="SAM" id="MobiDB-lite"/>
    </source>
</evidence>
<protein>
    <recommendedName>
        <fullName evidence="4">PE-PGRS family protein</fullName>
    </recommendedName>
</protein>
<evidence type="ECO:0000313" key="3">
    <source>
        <dbReference type="Proteomes" id="UP000317378"/>
    </source>
</evidence>
<dbReference type="AlphaFoldDB" id="A0A505D7U1"/>
<gene>
    <name evidence="2" type="ORF">FGD71_024190</name>
</gene>
<dbReference type="RefSeq" id="WP_119102611.1">
    <property type="nucleotide sequence ID" value="NZ_QXMJ01000153.1"/>
</dbReference>
<sequence>MADFRQPPDWQQPAGRHSPLVDPVITVRQLSRFGFSRRSLTRIDHALVFSTSKGGYEAYPPPLRPSRGEVATKRYTAVYEVDMGVHPHQAELCLPSDNDAFEFTAAVDLSWQVVDPAAFVRSGHRDVPVLLLGELQQAARPLTRRFAIHDSARAEAELLSVLAGQASPGATAGLTVIWTLRLRRDQQEIDHQQRLQSIEHASAEQIRTEQSGIEYDIALDRRTRHQDELQVGRAMDHGRLDQELTLQRQRWQQEQDLLRIRHQTELQREEAEKIEHYQKYLEEGGVRAWAMHLNAHPEDSKLVINSMRDDQLRLIESKMELVKQLLGGDGAEDYELEAPKQMALEALYEIFNQRLPGIPQGQSPAPPPGTLSPSSEVAPREDSPS</sequence>
<comment type="caution">
    <text evidence="2">The sequence shown here is derived from an EMBL/GenBank/DDBJ whole genome shotgun (WGS) entry which is preliminary data.</text>
</comment>
<evidence type="ECO:0000313" key="2">
    <source>
        <dbReference type="EMBL" id="TPQ19754.1"/>
    </source>
</evidence>
<dbReference type="EMBL" id="VCHX02000153">
    <property type="protein sequence ID" value="TPQ19754.1"/>
    <property type="molecule type" value="Genomic_DNA"/>
</dbReference>
<feature type="region of interest" description="Disordered" evidence="1">
    <location>
        <begin position="355"/>
        <end position="385"/>
    </location>
</feature>
<organism evidence="2 3">
    <name type="scientific">Streptomyces sporangiiformans</name>
    <dbReference type="NCBI Taxonomy" id="2315329"/>
    <lineage>
        <taxon>Bacteria</taxon>
        <taxon>Bacillati</taxon>
        <taxon>Actinomycetota</taxon>
        <taxon>Actinomycetes</taxon>
        <taxon>Kitasatosporales</taxon>
        <taxon>Streptomycetaceae</taxon>
        <taxon>Streptomyces</taxon>
    </lineage>
</organism>
<name>A0A505D7U1_9ACTN</name>
<accession>A0A505D7U1</accession>
<keyword evidence="3" id="KW-1185">Reference proteome</keyword>
<proteinExistence type="predicted"/>
<evidence type="ECO:0008006" key="4">
    <source>
        <dbReference type="Google" id="ProtNLM"/>
    </source>
</evidence>
<dbReference type="OrthoDB" id="4332350at2"/>
<reference evidence="2 3" key="1">
    <citation type="submission" date="2019-06" db="EMBL/GenBank/DDBJ databases">
        <title>Streptomyces sporangiiformans sp. nov., a novel actinomycete isolated from soil in Mount Song.</title>
        <authorList>
            <person name="Han L."/>
        </authorList>
    </citation>
    <scope>NUCLEOTIDE SEQUENCE [LARGE SCALE GENOMIC DNA]</scope>
    <source>
        <strain evidence="2 3">NEAU-SSA 1</strain>
    </source>
</reference>